<organism evidence="3">
    <name type="scientific">marine sediment metagenome</name>
    <dbReference type="NCBI Taxonomy" id="412755"/>
    <lineage>
        <taxon>unclassified sequences</taxon>
        <taxon>metagenomes</taxon>
        <taxon>ecological metagenomes</taxon>
    </lineage>
</organism>
<dbReference type="Gene3D" id="1.50.10.20">
    <property type="match status" value="2"/>
</dbReference>
<sequence length="407" mass="44654">MSARVTREGRISLVSLIALGCAVLAPAVRPATAADDGRAARRVAVPAGEGTKAEPTDNPADVMSPARWKQVDRTVDKALRWLARRQRPDGSFQSPASGQPAITALSVMAFMSGGHLPGQGPYGRQLARAVRFILSCQKADGLLSLETPGPTHEDLAPSHTATYNHGIAGLCLSELYGMGDAKLTKDMKPVIDKALTWTHRHQHAPKRDPFDRGAWRYLHDGRFGQGTVQADLSVTSWMLMFMRSAKNAGFKVSAKDVDAALAFVIRVFDRTDGTFRYSRNTFSGRARPAMVGAGILSLSLAGRHNTTMARSAGQWMLARPFTSYNTGSIRRYHYSVFYGSMAMFHLGGRYWKEFYPRTADTLVRHQHADGSYEPESRKDGYFGSAYTTSLAVLALTVPNQMLPITQR</sequence>
<gene>
    <name evidence="3" type="ORF">LCGC14_2286720</name>
</gene>
<dbReference type="AlphaFoldDB" id="A0A0F9FMQ3"/>
<dbReference type="Pfam" id="PF00432">
    <property type="entry name" value="Prenyltrans"/>
    <property type="match status" value="1"/>
</dbReference>
<feature type="domain" description="Prenyltransferase alpha-alpha toroid" evidence="2">
    <location>
        <begin position="69"/>
        <end position="203"/>
    </location>
</feature>
<dbReference type="InterPro" id="IPR008930">
    <property type="entry name" value="Terpenoid_cyclase/PrenylTrfase"/>
</dbReference>
<keyword evidence="1" id="KW-0677">Repeat</keyword>
<dbReference type="EMBL" id="LAZR01031939">
    <property type="protein sequence ID" value="KKL52312.1"/>
    <property type="molecule type" value="Genomic_DNA"/>
</dbReference>
<comment type="caution">
    <text evidence="3">The sequence shown here is derived from an EMBL/GenBank/DDBJ whole genome shotgun (WGS) entry which is preliminary data.</text>
</comment>
<protein>
    <recommendedName>
        <fullName evidence="2">Prenyltransferase alpha-alpha toroid domain-containing protein</fullName>
    </recommendedName>
</protein>
<reference evidence="3" key="1">
    <citation type="journal article" date="2015" name="Nature">
        <title>Complex archaea that bridge the gap between prokaryotes and eukaryotes.</title>
        <authorList>
            <person name="Spang A."/>
            <person name="Saw J.H."/>
            <person name="Jorgensen S.L."/>
            <person name="Zaremba-Niedzwiedzka K."/>
            <person name="Martijn J."/>
            <person name="Lind A.E."/>
            <person name="van Eijk R."/>
            <person name="Schleper C."/>
            <person name="Guy L."/>
            <person name="Ettema T.J."/>
        </authorList>
    </citation>
    <scope>NUCLEOTIDE SEQUENCE</scope>
</reference>
<dbReference type="InterPro" id="IPR001330">
    <property type="entry name" value="Prenyltrans"/>
</dbReference>
<dbReference type="GO" id="GO:0003824">
    <property type="term" value="F:catalytic activity"/>
    <property type="evidence" value="ECO:0007669"/>
    <property type="project" value="InterPro"/>
</dbReference>
<name>A0A0F9FMQ3_9ZZZZ</name>
<dbReference type="PROSITE" id="PS51257">
    <property type="entry name" value="PROKAR_LIPOPROTEIN"/>
    <property type="match status" value="1"/>
</dbReference>
<evidence type="ECO:0000259" key="2">
    <source>
        <dbReference type="Pfam" id="PF00432"/>
    </source>
</evidence>
<evidence type="ECO:0000313" key="3">
    <source>
        <dbReference type="EMBL" id="KKL52312.1"/>
    </source>
</evidence>
<dbReference type="CDD" id="cd00688">
    <property type="entry name" value="ISOPREN_C2_like"/>
    <property type="match status" value="1"/>
</dbReference>
<dbReference type="SUPFAM" id="SSF48239">
    <property type="entry name" value="Terpenoid cyclases/Protein prenyltransferases"/>
    <property type="match status" value="1"/>
</dbReference>
<accession>A0A0F9FMQ3</accession>
<evidence type="ECO:0000256" key="1">
    <source>
        <dbReference type="ARBA" id="ARBA00022737"/>
    </source>
</evidence>
<proteinExistence type="predicted"/>